<dbReference type="Proteomes" id="UP001162483">
    <property type="component" value="Unassembled WGS sequence"/>
</dbReference>
<sequence>MKEVENYVAHIRSLTEEREALTTDFEKENVQLRIELEKVQFQQESQLKEVEEMLEQEGLSEIAQSSPSEQVAYLLVERATLLEKLEALELRLDSRSENLSSEKRQDELEQIHRTLEEELYQQCESMRRTKETLNKEPLSSLQNPWKKLFGTRKNDCSTFDEELEKEKKMRECLERDLNEASQRLKMAHDEIRKLTDELLIKKKEITELEHIVEKKQHEVNVLQQELKTQKESDSADLQKAKEHNLRLDKEILALRQRVRALDSEWKKHIEQSEKSDGDSMSTRSNKQDSEELHKKCRLAVEGKECVNKQLLHKLKKLQAEYDDIVERNEELESILGESQNRTKEQVDYLESEIAGLQRTIINLESELTELVEQREAKDEACSSDGLGLDVKRMSEMEQELTELKPMLKGVEDQLLRSERENNNLRSKNEQLEKETHLQDNKISELMEQCKRLKLEVTEKKFHINKHFVEGGKDLEKEKWSAALSEHQRKCETLQRQIQDGLEEKQHLWEENLQLRQEVTVCRQDLQAKREEIARLRQDLFNLQNPMPRPQTCVDGAQKTVSQNLAGDALIQQQFEEIRQLRQDLNRVHNLCSSAEKELRYERDKNLEVKKQNILLQKEHTKVSEELNHVKQKYASVTATLSSLEVEREQQQQKIKMMELEFLKMSRNSKVQNSWQEKLEHEKCRAVDAEKLVSDLQQQLRASQHQIQLLETQIADKRHLEEELKKIREKESKVKMELQEEQLKRKVFDESLEVCCSKKLKPFMRKRFH</sequence>
<reference evidence="3" key="1">
    <citation type="submission" date="2023-05" db="EMBL/GenBank/DDBJ databases">
        <authorList>
            <person name="Stuckert A."/>
        </authorList>
    </citation>
    <scope>NUCLEOTIDE SEQUENCE</scope>
</reference>
<dbReference type="Pfam" id="PF15742">
    <property type="entry name" value="DUF4686"/>
    <property type="match status" value="1"/>
</dbReference>
<feature type="coiled-coil region" evidence="1">
    <location>
        <begin position="407"/>
        <end position="448"/>
    </location>
</feature>
<feature type="coiled-coil region" evidence="1">
    <location>
        <begin position="570"/>
        <end position="597"/>
    </location>
</feature>
<name>A0ABN9BJG7_9NEOB</name>
<organism evidence="3 4">
    <name type="scientific">Staurois parvus</name>
    <dbReference type="NCBI Taxonomy" id="386267"/>
    <lineage>
        <taxon>Eukaryota</taxon>
        <taxon>Metazoa</taxon>
        <taxon>Chordata</taxon>
        <taxon>Craniata</taxon>
        <taxon>Vertebrata</taxon>
        <taxon>Euteleostomi</taxon>
        <taxon>Amphibia</taxon>
        <taxon>Batrachia</taxon>
        <taxon>Anura</taxon>
        <taxon>Neobatrachia</taxon>
        <taxon>Ranoidea</taxon>
        <taxon>Ranidae</taxon>
        <taxon>Staurois</taxon>
    </lineage>
</organism>
<dbReference type="InterPro" id="IPR031476">
    <property type="entry name" value="DUF4686"/>
</dbReference>
<evidence type="ECO:0000313" key="4">
    <source>
        <dbReference type="Proteomes" id="UP001162483"/>
    </source>
</evidence>
<dbReference type="EMBL" id="CATNWA010004431">
    <property type="protein sequence ID" value="CAI9547827.1"/>
    <property type="molecule type" value="Genomic_DNA"/>
</dbReference>
<dbReference type="PANTHER" id="PTHR34479:SF1">
    <property type="entry name" value="COILED-COIL DOMAIN-CONTAINING PROTEIN 30"/>
    <property type="match status" value="1"/>
</dbReference>
<accession>A0ABN9BJG7</accession>
<evidence type="ECO:0000313" key="3">
    <source>
        <dbReference type="EMBL" id="CAI9547827.1"/>
    </source>
</evidence>
<gene>
    <name evidence="3" type="ORF">SPARVUS_LOCUS3057721</name>
</gene>
<dbReference type="InterPro" id="IPR052825">
    <property type="entry name" value="CCD-Prefoldin_beta-like"/>
</dbReference>
<comment type="caution">
    <text evidence="3">The sequence shown here is derived from an EMBL/GenBank/DDBJ whole genome shotgun (WGS) entry which is preliminary data.</text>
</comment>
<dbReference type="PANTHER" id="PTHR34479">
    <property type="entry name" value="COILED-COIL DOMAIN-CONTAINING PROTEIN 30"/>
    <property type="match status" value="1"/>
</dbReference>
<feature type="coiled-coil region" evidence="1">
    <location>
        <begin position="300"/>
        <end position="380"/>
    </location>
</feature>
<protein>
    <submittedName>
        <fullName evidence="3">Uncharacterized protein</fullName>
    </submittedName>
</protein>
<evidence type="ECO:0000256" key="2">
    <source>
        <dbReference type="SAM" id="MobiDB-lite"/>
    </source>
</evidence>
<feature type="coiled-coil region" evidence="1">
    <location>
        <begin position="633"/>
        <end position="743"/>
    </location>
</feature>
<feature type="coiled-coil region" evidence="1">
    <location>
        <begin position="4"/>
        <end position="31"/>
    </location>
</feature>
<keyword evidence="1" id="KW-0175">Coiled coil</keyword>
<proteinExistence type="predicted"/>
<feature type="coiled-coil region" evidence="1">
    <location>
        <begin position="476"/>
        <end position="538"/>
    </location>
</feature>
<evidence type="ECO:0000256" key="1">
    <source>
        <dbReference type="SAM" id="Coils"/>
    </source>
</evidence>
<feature type="region of interest" description="Disordered" evidence="2">
    <location>
        <begin position="269"/>
        <end position="290"/>
    </location>
</feature>
<feature type="coiled-coil region" evidence="1">
    <location>
        <begin position="78"/>
        <end position="264"/>
    </location>
</feature>
<keyword evidence="4" id="KW-1185">Reference proteome</keyword>